<organism evidence="8 9">
    <name type="scientific">Thermaerobacter marianensis (strain ATCC 700841 / DSM 12885 / JCM 10246 / 7p75a)</name>
    <dbReference type="NCBI Taxonomy" id="644966"/>
    <lineage>
        <taxon>Bacteria</taxon>
        <taxon>Bacillati</taxon>
        <taxon>Bacillota</taxon>
        <taxon>Clostridia</taxon>
        <taxon>Eubacteriales</taxon>
        <taxon>Clostridiales Family XVII. Incertae Sedis</taxon>
        <taxon>Thermaerobacter</taxon>
    </lineage>
</organism>
<evidence type="ECO:0000256" key="3">
    <source>
        <dbReference type="ARBA" id="ARBA00022723"/>
    </source>
</evidence>
<evidence type="ECO:0000313" key="8">
    <source>
        <dbReference type="EMBL" id="ADU50933.1"/>
    </source>
</evidence>
<protein>
    <recommendedName>
        <fullName evidence="6">Probable inorganic carbon transporter subunit DabA</fullName>
    </recommendedName>
</protein>
<keyword evidence="2 6" id="KW-1003">Cell membrane</keyword>
<feature type="binding site" evidence="6">
    <location>
        <position position="573"/>
    </location>
    <ligand>
        <name>Zn(2+)</name>
        <dbReference type="ChEBI" id="CHEBI:29105"/>
    </ligand>
</feature>
<comment type="subunit">
    <text evidence="6">Forms a complex with DabB.</text>
</comment>
<evidence type="ECO:0000313" key="9">
    <source>
        <dbReference type="Proteomes" id="UP000008915"/>
    </source>
</evidence>
<proteinExistence type="inferred from homology"/>
<dbReference type="InterPro" id="IPR018752">
    <property type="entry name" value="DabA"/>
</dbReference>
<name>E6SIM7_THEM7</name>
<evidence type="ECO:0000256" key="5">
    <source>
        <dbReference type="ARBA" id="ARBA00023136"/>
    </source>
</evidence>
<comment type="function">
    <text evidence="6">Part of an energy-coupled inorganic carbon pump.</text>
</comment>
<dbReference type="Pfam" id="PF10070">
    <property type="entry name" value="DabA"/>
    <property type="match status" value="1"/>
</dbReference>
<comment type="cofactor">
    <cofactor evidence="6">
        <name>Zn(2+)</name>
        <dbReference type="ChEBI" id="CHEBI:29105"/>
    </cofactor>
</comment>
<dbReference type="HOGENOM" id="CLU_009885_0_0_9"/>
<comment type="similarity">
    <text evidence="6">Belongs to the inorganic carbon transporter (TC 9.A.2) DabA family.</text>
</comment>
<keyword evidence="3 6" id="KW-0479">Metal-binding</keyword>
<evidence type="ECO:0000256" key="2">
    <source>
        <dbReference type="ARBA" id="ARBA00022475"/>
    </source>
</evidence>
<reference evidence="9" key="2">
    <citation type="journal article" date="2010" name="Stand. Genomic Sci.">
        <title>Complete genome sequence of Thermaerobacter marianensis type strain (7p75aT).</title>
        <authorList>
            <person name="Han C."/>
            <person name="Gu W."/>
            <person name="Zhang X."/>
            <person name="Lapidus A."/>
            <person name="Nolan M."/>
            <person name="Copeland A."/>
            <person name="Lucas S."/>
            <person name="Glavina Del Rio T."/>
            <person name="Tice H."/>
            <person name="Cheng J."/>
            <person name="Tapia R."/>
            <person name="Goodwin L."/>
            <person name="Pitluck S."/>
            <person name="Pagani I."/>
            <person name="Ivanova N."/>
            <person name="Mavromatis K."/>
            <person name="Mikhailova N."/>
            <person name="Pati A."/>
            <person name="Chen A."/>
            <person name="Palaniappan K."/>
            <person name="Land M."/>
            <person name="Hauser L."/>
            <person name="Chang Y."/>
            <person name="Jeffries C."/>
            <person name="Schneider S."/>
            <person name="Rohde M."/>
            <person name="Goker M."/>
            <person name="Pukall R."/>
            <person name="Woyke T."/>
            <person name="Bristow J."/>
            <person name="Eisen J."/>
            <person name="Markowitz V."/>
            <person name="Hugenholtz P."/>
            <person name="Kyrpides N."/>
            <person name="Klenk H."/>
            <person name="Detter J."/>
        </authorList>
    </citation>
    <scope>NUCLEOTIDE SEQUENCE [LARGE SCALE GENOMIC DNA]</scope>
    <source>
        <strain evidence="9">ATCC 700841 / DSM 12885 / JCM 10246 / 7p75a</strain>
    </source>
</reference>
<evidence type="ECO:0000256" key="7">
    <source>
        <dbReference type="SAM" id="MobiDB-lite"/>
    </source>
</evidence>
<feature type="binding site" evidence="6">
    <location>
        <position position="393"/>
    </location>
    <ligand>
        <name>Zn(2+)</name>
        <dbReference type="ChEBI" id="CHEBI:29105"/>
    </ligand>
</feature>
<accession>E6SIM7</accession>
<dbReference type="STRING" id="644966.Tmar_0818"/>
<keyword evidence="4 6" id="KW-0862">Zinc</keyword>
<feature type="binding site" evidence="6">
    <location>
        <position position="391"/>
    </location>
    <ligand>
        <name>Zn(2+)</name>
        <dbReference type="ChEBI" id="CHEBI:29105"/>
    </ligand>
</feature>
<dbReference type="AlphaFoldDB" id="E6SIM7"/>
<reference evidence="8 9" key="1">
    <citation type="journal article" date="2010" name="Stand. Genomic Sci.">
        <title>Complete genome sequence of Thermaerobacter marianensis type strain (7p75a).</title>
        <authorList>
            <person name="Han C."/>
            <person name="Gu W."/>
            <person name="Zhang X."/>
            <person name="Lapidus A."/>
            <person name="Nolan M."/>
            <person name="Copeland A."/>
            <person name="Lucas S."/>
            <person name="Del Rio T.G."/>
            <person name="Tice H."/>
            <person name="Cheng J.F."/>
            <person name="Tapia R."/>
            <person name="Goodwin L."/>
            <person name="Pitluck S."/>
            <person name="Pagani I."/>
            <person name="Ivanova N."/>
            <person name="Mavromatis K."/>
            <person name="Mikhailova N."/>
            <person name="Pati A."/>
            <person name="Chen A."/>
            <person name="Palaniappan K."/>
            <person name="Land M."/>
            <person name="Hauser L."/>
            <person name="Chang Y.J."/>
            <person name="Jeffries C.D."/>
            <person name="Schneider S."/>
            <person name="Rohde M."/>
            <person name="Goker M."/>
            <person name="Pukall R."/>
            <person name="Woyke T."/>
            <person name="Bristow J."/>
            <person name="Eisen J.A."/>
            <person name="Markowitz V."/>
            <person name="Hugenholtz P."/>
            <person name="Kyrpides N.C."/>
            <person name="Klenk H.P."/>
            <person name="Detter J.C."/>
        </authorList>
    </citation>
    <scope>NUCLEOTIDE SEQUENCE [LARGE SCALE GENOMIC DNA]</scope>
    <source>
        <strain evidence="9">ATCC 700841 / DSM 12885 / JCM 10246 / 7p75a</strain>
    </source>
</reference>
<dbReference type="PANTHER" id="PTHR38344">
    <property type="entry name" value="UPF0753 PROTEIN AQ_863"/>
    <property type="match status" value="1"/>
</dbReference>
<dbReference type="HAMAP" id="MF_01871">
    <property type="entry name" value="DabA"/>
    <property type="match status" value="1"/>
</dbReference>
<dbReference type="eggNOG" id="COG3002">
    <property type="taxonomic scope" value="Bacteria"/>
</dbReference>
<evidence type="ECO:0000256" key="4">
    <source>
        <dbReference type="ARBA" id="ARBA00022833"/>
    </source>
</evidence>
<evidence type="ECO:0000256" key="6">
    <source>
        <dbReference type="HAMAP-Rule" id="MF_01871"/>
    </source>
</evidence>
<dbReference type="PANTHER" id="PTHR38344:SF1">
    <property type="entry name" value="INORGANIC CARBON TRANSPORTER SUBUNIT DABA-RELATED"/>
    <property type="match status" value="1"/>
</dbReference>
<dbReference type="KEGG" id="tmr:Tmar_0818"/>
<dbReference type="GO" id="GO:0005886">
    <property type="term" value="C:plasma membrane"/>
    <property type="evidence" value="ECO:0007669"/>
    <property type="project" value="UniProtKB-SubCell"/>
</dbReference>
<feature type="binding site" evidence="6">
    <location>
        <position position="588"/>
    </location>
    <ligand>
        <name>Zn(2+)</name>
        <dbReference type="ChEBI" id="CHEBI:29105"/>
    </ligand>
</feature>
<sequence length="880" mass="98458">MKTATTPRQRPGRPVHGQGGGRPMVERVRRACDALAPLWPLATYIARHPWPGLERMPFAEALDHLQQVQGVDLLPPLALCRAALAKGEIDPAVLDRRLARWLDDHVSPQLRPEAERVCRALLWQEEVPRPEGGVKAWAAWVEEAARAGRFRHRSQRVLPRSAQLRVTARLDAQMIRWCKLFLDEGQARWPLPYREEGLYRAVRRLVPYDPALTRAERRRTADWPLDAEVALVWALERLGVADAEVDAYLEAHLLALPGWAGMLWWRGRQAGDEMAPLVDYLAVRLALEWTLCAPDLPVTGPADHHGSAVLPLLWAWERWGGMTPARWRRLDPEEQERRLALVERFLRIDRRLLWLEAWEETYAARLRRALTAGSPSDGDAKPAPAVQLLFCIDVRSEPLRRHLERAGPFETYGCAGFFNLPIRKRELDSPYAHPSCPAIVEPQHEIAEHAAPDELAPFRRRRNVLRFVGQLFKTLKQHLLASLVLPELSGPWLGLYMLVQSASPGWAGRLFHRAEAVVKRKPPTRLTLERVEAGGSAGIPVGMRTEEMVQAVKSLFLSIGLVSFAPLVVVCGHRSLSTNNPYAAALECGACGGAAGGFNARVFAALCNRRDVREGLAREGLRIPDETVFVAAEHVTTLDVLQWVDVPPLTPAAQEAFARLLPVLDQVSRRTRAERVVKLPHVGAVRDPHAEACRRATDWSEVRPEWGLAGNAAFVVGRRALTRHVHLDGRVFLHSYDWRSDPYGERLAAIVAGPVTVGQWINLQYYASTVAPHVYGSGSKATQTVTAGIGVMQGNGSDLMTGLPWQSVAASDREVVHAPLRLLVVIEAPREWIQRLLQRDAQFRQKVRHGWIRLASVDPVRGEWMDWEPSAVDVALSRAG</sequence>
<dbReference type="EMBL" id="CP002344">
    <property type="protein sequence ID" value="ADU50933.1"/>
    <property type="molecule type" value="Genomic_DNA"/>
</dbReference>
<evidence type="ECO:0000256" key="1">
    <source>
        <dbReference type="ARBA" id="ARBA00022448"/>
    </source>
</evidence>
<keyword evidence="1 6" id="KW-0813">Transport</keyword>
<keyword evidence="5 6" id="KW-0472">Membrane</keyword>
<dbReference type="GO" id="GO:0008270">
    <property type="term" value="F:zinc ion binding"/>
    <property type="evidence" value="ECO:0007669"/>
    <property type="project" value="UniProtKB-UniRule"/>
</dbReference>
<feature type="region of interest" description="Disordered" evidence="7">
    <location>
        <begin position="1"/>
        <end position="23"/>
    </location>
</feature>
<comment type="subcellular location">
    <subcellularLocation>
        <location evidence="6">Cell membrane</location>
        <topology evidence="6">Peripheral membrane protein</topology>
    </subcellularLocation>
</comment>
<gene>
    <name evidence="6" type="primary">dabA</name>
    <name evidence="8" type="ordered locus">Tmar_0818</name>
</gene>
<keyword evidence="9" id="KW-1185">Reference proteome</keyword>
<dbReference type="Proteomes" id="UP000008915">
    <property type="component" value="Chromosome"/>
</dbReference>